<feature type="transmembrane region" description="Helical" evidence="2">
    <location>
        <begin position="603"/>
        <end position="632"/>
    </location>
</feature>
<evidence type="ECO:0000313" key="4">
    <source>
        <dbReference type="EMBL" id="MED1202566.1"/>
    </source>
</evidence>
<feature type="domain" description="Phage tail tape measure protein" evidence="3">
    <location>
        <begin position="296"/>
        <end position="511"/>
    </location>
</feature>
<organism evidence="4 5">
    <name type="scientific">Heyndrickxia acidicola</name>
    <dbReference type="NCBI Taxonomy" id="209389"/>
    <lineage>
        <taxon>Bacteria</taxon>
        <taxon>Bacillati</taxon>
        <taxon>Bacillota</taxon>
        <taxon>Bacilli</taxon>
        <taxon>Bacillales</taxon>
        <taxon>Bacillaceae</taxon>
        <taxon>Heyndrickxia</taxon>
    </lineage>
</organism>
<sequence>MAGNKEAKLNLVISAQDEAKSVIESLANSLKESFDEIKAAMTEAFSGKELESFKTALTEVRETVAGLGSQTMEEKAVMEEAFGTMARAVSTDSDDMLKSIKSVTSDMKSMGEDMSALGRDAEEQAGNSAKAFVNMSSTFSDTSQNINDAIRTITGGMNDLESSTRSLSSGMDESTNSSSRAFDELASTISDDVQTIASSIQTMGDGLQTVRSELNDLKTTAEETGQGIKESLDFMNLQLAGQMIEGVGQKITGFFGEAISSAVNFDQEITNTAASLNSNLPEGIKLSTKQIQAMTDEALKLGNTGFFSANQISEAMNVMAKQGIDYTHIMSGGIQTVSSVAAANQQDLGETANVVSDIIHEMGDSLTKEFGPSTQKQLGAVGDAMTAALHHARISMEDFLNTMKYVGPQASAAGISFRDVAAGIALLGQHGIKSSQAGTTLRRMLTNLTPASKAAADMMNQLGMTTKNGGNIFYDATGHMKPLVQVQQLLHDKIAGLTPQMQQLALKTIFGQYALSGMTIVAETAPAKFAALEKSMGKIGVTAEIVKEKSQGWGMQVQALNSHFGTFMKEIGESLKPVMLPLIQILNHLMDLWEKLGKHFHQIVAVIGLAAGAFLMLGGALLSIIGTVGIFATSFAAGLEVLGAIATPAGIVIGAIAAITAAVIGFKMLWDHDIGGIQEKTTAVWDAVKTAFDVSLDFIGKTVQSAVKVVTEWWGKISPDFQKAMDNIKSIMKFFAPLWKADWDNIKTITQFAWTAIKTDITTILNVIKAIIQGVWTTITEIFKGTFEVITGIFQAFVHLISFQWGSFGKDLERIFTGVGTILGSIAKGMDVALRGIFQALWSGTKSIFSAGMSAVTTIWKNGWNGVKSFFDPIISAIKQAAETLWNDVKNAFSQGTAAAISTVKNLASSIESTLAALPGEALQWGENMINMFIQGIESKISAVGNAIKGVANTVKSFLGFHSPTEKGPASDSDQWMPNMMKMFTSGVEDHTPTLQAAIGKVALGLQTSFTQTHQNVQNIVANPHVNIPASPSSNGFHIQNLNISVDGRSSKTTDELAEKIATKFRQQMPMVLSR</sequence>
<dbReference type="InterPro" id="IPR010090">
    <property type="entry name" value="Phage_tape_meas"/>
</dbReference>
<keyword evidence="1" id="KW-1188">Viral release from host cell</keyword>
<dbReference type="NCBIfam" id="TIGR01760">
    <property type="entry name" value="tape_meas_TP901"/>
    <property type="match status" value="1"/>
</dbReference>
<evidence type="ECO:0000259" key="3">
    <source>
        <dbReference type="Pfam" id="PF10145"/>
    </source>
</evidence>
<accession>A0ABU6MET9</accession>
<gene>
    <name evidence="4" type="ORF">P4T90_05600</name>
</gene>
<dbReference type="PANTHER" id="PTHR37813:SF1">
    <property type="entry name" value="FELS-2 PROPHAGE PROTEIN"/>
    <property type="match status" value="1"/>
</dbReference>
<name>A0ABU6MET9_9BACI</name>
<dbReference type="Gene3D" id="1.20.120.20">
    <property type="entry name" value="Apolipoprotein"/>
    <property type="match status" value="3"/>
</dbReference>
<keyword evidence="5" id="KW-1185">Reference proteome</keyword>
<reference evidence="4 5" key="1">
    <citation type="submission" date="2023-03" db="EMBL/GenBank/DDBJ databases">
        <title>Bacillus Genome Sequencing.</title>
        <authorList>
            <person name="Dunlap C."/>
        </authorList>
    </citation>
    <scope>NUCLEOTIDE SEQUENCE [LARGE SCALE GENOMIC DNA]</scope>
    <source>
        <strain evidence="4 5">B-23453</strain>
    </source>
</reference>
<protein>
    <submittedName>
        <fullName evidence="4">Phage tail tape measure protein</fullName>
    </submittedName>
</protein>
<keyword evidence="2" id="KW-0812">Transmembrane</keyword>
<evidence type="ECO:0000256" key="1">
    <source>
        <dbReference type="ARBA" id="ARBA00022612"/>
    </source>
</evidence>
<dbReference type="Pfam" id="PF10145">
    <property type="entry name" value="PhageMin_Tail"/>
    <property type="match status" value="1"/>
</dbReference>
<evidence type="ECO:0000313" key="5">
    <source>
        <dbReference type="Proteomes" id="UP001341444"/>
    </source>
</evidence>
<keyword evidence="2" id="KW-1133">Transmembrane helix</keyword>
<evidence type="ECO:0000256" key="2">
    <source>
        <dbReference type="SAM" id="Phobius"/>
    </source>
</evidence>
<feature type="transmembrane region" description="Helical" evidence="2">
    <location>
        <begin position="644"/>
        <end position="670"/>
    </location>
</feature>
<dbReference type="PANTHER" id="PTHR37813">
    <property type="entry name" value="FELS-2 PROPHAGE PROTEIN"/>
    <property type="match status" value="1"/>
</dbReference>
<dbReference type="RefSeq" id="WP_066265451.1">
    <property type="nucleotide sequence ID" value="NZ_JARMAB010000006.1"/>
</dbReference>
<dbReference type="EMBL" id="JARMAB010000006">
    <property type="protein sequence ID" value="MED1202566.1"/>
    <property type="molecule type" value="Genomic_DNA"/>
</dbReference>
<proteinExistence type="predicted"/>
<keyword evidence="2" id="KW-0472">Membrane</keyword>
<dbReference type="Proteomes" id="UP001341444">
    <property type="component" value="Unassembled WGS sequence"/>
</dbReference>
<comment type="caution">
    <text evidence="4">The sequence shown here is derived from an EMBL/GenBank/DDBJ whole genome shotgun (WGS) entry which is preliminary data.</text>
</comment>